<reference evidence="1 2" key="1">
    <citation type="journal article" date="2016" name="PLoS ONE">
        <title>Plasmid Characterization and Chromosome Analysis of Two netF+ Clostridium perfringens Isolates Associated with Foal and Canine Necrotizing Enteritis.</title>
        <authorList>
            <person name="Mehdizadeh Gohari I."/>
            <person name="Kropinski A.M."/>
            <person name="Weese S.J."/>
            <person name="Parreira V.R."/>
            <person name="Whitehead A.E."/>
            <person name="Boerlin P."/>
            <person name="Prescott J.F."/>
        </authorList>
    </citation>
    <scope>NUCLEOTIDE SEQUENCE [LARGE SCALE GENOMIC DNA]</scope>
    <source>
        <strain evidence="1 2">JP838</strain>
        <plasmid evidence="2">Plasmid pJFP838A</plasmid>
    </source>
</reference>
<name>A0A140GRL2_CLOPF</name>
<accession>A0A140GRL2</accession>
<gene>
    <name evidence="1" type="ORF">JFP838_pA0255</name>
</gene>
<proteinExistence type="predicted"/>
<keyword evidence="1" id="KW-0614">Plasmid</keyword>
<dbReference type="Proteomes" id="UP000070260">
    <property type="component" value="Plasmid pJFP838A"/>
</dbReference>
<organism evidence="1 2">
    <name type="scientific">Clostridium perfringens</name>
    <dbReference type="NCBI Taxonomy" id="1502"/>
    <lineage>
        <taxon>Bacteria</taxon>
        <taxon>Bacillati</taxon>
        <taxon>Bacillota</taxon>
        <taxon>Clostridia</taxon>
        <taxon>Eubacteriales</taxon>
        <taxon>Clostridiaceae</taxon>
        <taxon>Clostridium</taxon>
    </lineage>
</organism>
<sequence length="365" mass="43183">MNNTIKIGKKRNFSDEQKKEFARLYNEGNSLRAIAKMFDTSKGTIKNNIKDLVDFRPKTSAKSEENINSIIKLYNEEVSIKDIAIKMNASPNTIKTILGREGYLDLDIYSLKYHELLPQIIEMVYAGQSLSNISKQLDISKATLSNYINWLNKVPDNYYDKNRNFELDENYVLNLLNTNIYELGILMNKFSIVKRTFVLGVDFYTSKYLYNQHFKTTRNFTDKQYIEADNYKNKEMYMLTIISKKLFNYFKNFDFEIIKNLNDIDKKMFLKGYIQGNIHPTDKKYKISSGETKSIKIYTVRFSNRIFFDIFLNYLNKYDDYLFEKISKKCLKILSSEAKSISFQIYQKDCKHLLSLFDLKMDFLD</sequence>
<dbReference type="Gene3D" id="1.10.10.60">
    <property type="entry name" value="Homeodomain-like"/>
    <property type="match status" value="2"/>
</dbReference>
<dbReference type="PATRIC" id="fig|1502.177.peg.3463"/>
<evidence type="ECO:0000313" key="2">
    <source>
        <dbReference type="Proteomes" id="UP000070260"/>
    </source>
</evidence>
<dbReference type="EMBL" id="CP013615">
    <property type="protein sequence ID" value="AMN31171.1"/>
    <property type="molecule type" value="Genomic_DNA"/>
</dbReference>
<geneLocation type="plasmid" evidence="1 2">
    <name>pJFP838A</name>
</geneLocation>
<evidence type="ECO:0000313" key="1">
    <source>
        <dbReference type="EMBL" id="AMN31171.1"/>
    </source>
</evidence>
<dbReference type="AlphaFoldDB" id="A0A140GRL2"/>
<dbReference type="RefSeq" id="WP_061429763.1">
    <property type="nucleotide sequence ID" value="NZ_CATNZX010000001.1"/>
</dbReference>
<protein>
    <submittedName>
        <fullName evidence="1">Putative transcriptional regulator</fullName>
    </submittedName>
</protein>